<dbReference type="InterPro" id="IPR036508">
    <property type="entry name" value="Chitin-bd_dom_sf"/>
</dbReference>
<feature type="domain" description="Chitin-binding type-2" evidence="2">
    <location>
        <begin position="19"/>
        <end position="67"/>
    </location>
</feature>
<evidence type="ECO:0000313" key="4">
    <source>
        <dbReference type="Proteomes" id="UP000682892"/>
    </source>
</evidence>
<evidence type="ECO:0000259" key="2">
    <source>
        <dbReference type="PROSITE" id="PS50940"/>
    </source>
</evidence>
<dbReference type="Gene3D" id="2.170.140.10">
    <property type="entry name" value="Chitin binding domain"/>
    <property type="match status" value="1"/>
</dbReference>
<dbReference type="Pfam" id="PF01607">
    <property type="entry name" value="CBM_14"/>
    <property type="match status" value="1"/>
</dbReference>
<reference evidence="3" key="3">
    <citation type="submission" date="2012-09" db="EMBL/GenBank/DDBJ databases">
        <authorList>
            <consortium name="VectorBase"/>
        </authorList>
    </citation>
    <scope>NUCLEOTIDE SEQUENCE</scope>
    <source>
        <strain evidence="3">Liverpool</strain>
    </source>
</reference>
<dbReference type="SUPFAM" id="SSF57625">
    <property type="entry name" value="Invertebrate chitin-binding proteins"/>
    <property type="match status" value="1"/>
</dbReference>
<feature type="chain" id="PRO_5014307933" evidence="1">
    <location>
        <begin position="20"/>
        <end position="95"/>
    </location>
</feature>
<dbReference type="Proteomes" id="UP000682892">
    <property type="component" value="Unassembled WGS sequence"/>
</dbReference>
<organism evidence="3 4">
    <name type="scientific">Aedes aegypti</name>
    <name type="common">Yellowfever mosquito</name>
    <name type="synonym">Culex aegypti</name>
    <dbReference type="NCBI Taxonomy" id="7159"/>
    <lineage>
        <taxon>Eukaryota</taxon>
        <taxon>Metazoa</taxon>
        <taxon>Ecdysozoa</taxon>
        <taxon>Arthropoda</taxon>
        <taxon>Hexapoda</taxon>
        <taxon>Insecta</taxon>
        <taxon>Pterygota</taxon>
        <taxon>Neoptera</taxon>
        <taxon>Endopterygota</taxon>
        <taxon>Diptera</taxon>
        <taxon>Nematocera</taxon>
        <taxon>Culicoidea</taxon>
        <taxon>Culicidae</taxon>
        <taxon>Culicinae</taxon>
        <taxon>Aedini</taxon>
        <taxon>Aedes</taxon>
        <taxon>Stegomyia</taxon>
    </lineage>
</organism>
<keyword evidence="1" id="KW-0732">Signal</keyword>
<dbReference type="AlphaFoldDB" id="Q17I32"/>
<proteinExistence type="predicted"/>
<dbReference type="PROSITE" id="PS50940">
    <property type="entry name" value="CHIT_BIND_II"/>
    <property type="match status" value="1"/>
</dbReference>
<feature type="signal peptide" evidence="1">
    <location>
        <begin position="1"/>
        <end position="19"/>
    </location>
</feature>
<dbReference type="PaxDb" id="7159-AAEL002492-PA"/>
<name>Q17I32_AEDAE</name>
<evidence type="ECO:0000256" key="1">
    <source>
        <dbReference type="SAM" id="SignalP"/>
    </source>
</evidence>
<sequence length="95" mass="10418">MNVKFSILVVLLGVALSSAFVCPKINRANDFHPHETDNSKYYSCTRGVATEETCANSLIFSKMTNKCTTVWTDAPISAGSRSIDSTTVSDLDPYY</sequence>
<reference evidence="3" key="1">
    <citation type="submission" date="2005-10" db="EMBL/GenBank/DDBJ databases">
        <authorList>
            <person name="Loftus B.J."/>
            <person name="Nene V.M."/>
            <person name="Hannick L.I."/>
            <person name="Bidwell S."/>
            <person name="Haas B."/>
            <person name="Amedeo P."/>
            <person name="Orvis J."/>
            <person name="Wortman J.R."/>
            <person name="White O.R."/>
            <person name="Salzberg S."/>
            <person name="Shumway M."/>
            <person name="Koo H."/>
            <person name="Zhao Y."/>
            <person name="Holmes M."/>
            <person name="Miller J."/>
            <person name="Schatz M."/>
            <person name="Pop M."/>
            <person name="Pai G."/>
            <person name="Utterback T."/>
            <person name="Rogers Y.-H."/>
            <person name="Kravitz S."/>
            <person name="Fraser C.M."/>
        </authorList>
    </citation>
    <scope>NUCLEOTIDE SEQUENCE</scope>
    <source>
        <strain evidence="3">Liverpool</strain>
    </source>
</reference>
<dbReference type="GO" id="GO:0005576">
    <property type="term" value="C:extracellular region"/>
    <property type="evidence" value="ECO:0007669"/>
    <property type="project" value="InterPro"/>
</dbReference>
<reference evidence="3" key="2">
    <citation type="journal article" date="2007" name="Science">
        <title>Genome sequence of Aedes aegypti, a major arbovirus vector.</title>
        <authorList>
            <person name="Nene V."/>
            <person name="Wortman J.R."/>
            <person name="Lawson D."/>
            <person name="Haas B."/>
            <person name="Kodira C."/>
            <person name="Tu Z.J."/>
            <person name="Loftus B."/>
            <person name="Xi Z."/>
            <person name="Megy K."/>
            <person name="Grabherr M."/>
            <person name="Ren Q."/>
            <person name="Zdobnov E.M."/>
            <person name="Lobo N.F."/>
            <person name="Campbell K.S."/>
            <person name="Brown S.E."/>
            <person name="Bonaldo M.F."/>
            <person name="Zhu J."/>
            <person name="Sinkins S.P."/>
            <person name="Hogenkamp D.G."/>
            <person name="Amedeo P."/>
            <person name="Arensburger P."/>
            <person name="Atkinson P.W."/>
            <person name="Bidwell S."/>
            <person name="Biedler J."/>
            <person name="Birney E."/>
            <person name="Bruggner R.V."/>
            <person name="Costas J."/>
            <person name="Coy M.R."/>
            <person name="Crabtree J."/>
            <person name="Crawford M."/>
            <person name="Debruyn B."/>
            <person name="Decaprio D."/>
            <person name="Eiglmeier K."/>
            <person name="Eisenstadt E."/>
            <person name="El-Dorry H."/>
            <person name="Gelbart W.M."/>
            <person name="Gomes S.L."/>
            <person name="Hammond M."/>
            <person name="Hannick L.I."/>
            <person name="Hogan J.R."/>
            <person name="Holmes M.H."/>
            <person name="Jaffe D."/>
            <person name="Johnston J.S."/>
            <person name="Kennedy R.C."/>
            <person name="Koo H."/>
            <person name="Kravitz S."/>
            <person name="Kriventseva E.V."/>
            <person name="Kulp D."/>
            <person name="Labutti K."/>
            <person name="Lee E."/>
            <person name="Li S."/>
            <person name="Lovin D.D."/>
            <person name="Mao C."/>
            <person name="Mauceli E."/>
            <person name="Menck C.F."/>
            <person name="Miller J.R."/>
            <person name="Montgomery P."/>
            <person name="Mori A."/>
            <person name="Nascimento A.L."/>
            <person name="Naveira H.F."/>
            <person name="Nusbaum C."/>
            <person name="O'leary S."/>
            <person name="Orvis J."/>
            <person name="Pertea M."/>
            <person name="Quesneville H."/>
            <person name="Reidenbach K.R."/>
            <person name="Rogers Y.H."/>
            <person name="Roth C.W."/>
            <person name="Schneider J.R."/>
            <person name="Schatz M."/>
            <person name="Shumway M."/>
            <person name="Stanke M."/>
            <person name="Stinson E.O."/>
            <person name="Tubio J.M."/>
            <person name="Vanzee J.P."/>
            <person name="Verjovski-Almeida S."/>
            <person name="Werner D."/>
            <person name="White O."/>
            <person name="Wyder S."/>
            <person name="Zeng Q."/>
            <person name="Zhao Q."/>
            <person name="Zhao Y."/>
            <person name="Hill C.A."/>
            <person name="Raikhel A.S."/>
            <person name="Soares M.B."/>
            <person name="Knudson D.L."/>
            <person name="Lee N.H."/>
            <person name="Galagan J."/>
            <person name="Salzberg S.L."/>
            <person name="Paulsen I.T."/>
            <person name="Dimopoulos G."/>
            <person name="Collins F.H."/>
            <person name="Birren B."/>
            <person name="Fraser-Liggett C.M."/>
            <person name="Severson D.W."/>
        </authorList>
    </citation>
    <scope>NUCLEOTIDE SEQUENCE [LARGE SCALE GENOMIC DNA]</scope>
    <source>
        <strain evidence="3">Liverpool</strain>
    </source>
</reference>
<protein>
    <submittedName>
        <fullName evidence="3">AAEL002492-PA</fullName>
    </submittedName>
</protein>
<gene>
    <name evidence="3" type="ORF">AaeL_AAEL002492</name>
</gene>
<dbReference type="HOGENOM" id="CLU_2374433_0_0_1"/>
<dbReference type="SMART" id="SM00494">
    <property type="entry name" value="ChtBD2"/>
    <property type="match status" value="1"/>
</dbReference>
<accession>Q17I32</accession>
<evidence type="ECO:0000313" key="3">
    <source>
        <dbReference type="EMBL" id="EAT46327.1"/>
    </source>
</evidence>
<dbReference type="GO" id="GO:0008061">
    <property type="term" value="F:chitin binding"/>
    <property type="evidence" value="ECO:0007669"/>
    <property type="project" value="InterPro"/>
</dbReference>
<dbReference type="InterPro" id="IPR002557">
    <property type="entry name" value="Chitin-bd_dom"/>
</dbReference>
<dbReference type="EMBL" id="CH477243">
    <property type="protein sequence ID" value="EAT46327.1"/>
    <property type="molecule type" value="Genomic_DNA"/>
</dbReference>